<evidence type="ECO:0000256" key="1">
    <source>
        <dbReference type="SAM" id="MobiDB-lite"/>
    </source>
</evidence>
<proteinExistence type="predicted"/>
<protein>
    <recommendedName>
        <fullName evidence="4">LAGLIDADG homing endonuclease</fullName>
    </recommendedName>
</protein>
<name>A0AAV4NTJ6_CAEEX</name>
<evidence type="ECO:0000313" key="2">
    <source>
        <dbReference type="EMBL" id="GIX87048.1"/>
    </source>
</evidence>
<feature type="compositionally biased region" description="Polar residues" evidence="1">
    <location>
        <begin position="1"/>
        <end position="10"/>
    </location>
</feature>
<dbReference type="AlphaFoldDB" id="A0AAV4NTJ6"/>
<gene>
    <name evidence="2" type="ORF">CEXT_406021</name>
</gene>
<sequence>MEFKTSSTSLLRRRPPKRMPQGCVPTERLISGLVGKGKGKVSQQSQIQILVTNHQTGHGTEEKKSYLRKKLFANLEDWKSLSFHTHKGKAV</sequence>
<accession>A0AAV4NTJ6</accession>
<dbReference type="Proteomes" id="UP001054945">
    <property type="component" value="Unassembled WGS sequence"/>
</dbReference>
<keyword evidence="3" id="KW-1185">Reference proteome</keyword>
<reference evidence="2 3" key="1">
    <citation type="submission" date="2021-06" db="EMBL/GenBank/DDBJ databases">
        <title>Caerostris extrusa draft genome.</title>
        <authorList>
            <person name="Kono N."/>
            <person name="Arakawa K."/>
        </authorList>
    </citation>
    <scope>NUCLEOTIDE SEQUENCE [LARGE SCALE GENOMIC DNA]</scope>
</reference>
<dbReference type="EMBL" id="BPLR01021199">
    <property type="protein sequence ID" value="GIX87048.1"/>
    <property type="molecule type" value="Genomic_DNA"/>
</dbReference>
<comment type="caution">
    <text evidence="2">The sequence shown here is derived from an EMBL/GenBank/DDBJ whole genome shotgun (WGS) entry which is preliminary data.</text>
</comment>
<evidence type="ECO:0008006" key="4">
    <source>
        <dbReference type="Google" id="ProtNLM"/>
    </source>
</evidence>
<feature type="region of interest" description="Disordered" evidence="1">
    <location>
        <begin position="1"/>
        <end position="24"/>
    </location>
</feature>
<organism evidence="2 3">
    <name type="scientific">Caerostris extrusa</name>
    <name type="common">Bark spider</name>
    <name type="synonym">Caerostris bankana</name>
    <dbReference type="NCBI Taxonomy" id="172846"/>
    <lineage>
        <taxon>Eukaryota</taxon>
        <taxon>Metazoa</taxon>
        <taxon>Ecdysozoa</taxon>
        <taxon>Arthropoda</taxon>
        <taxon>Chelicerata</taxon>
        <taxon>Arachnida</taxon>
        <taxon>Araneae</taxon>
        <taxon>Araneomorphae</taxon>
        <taxon>Entelegynae</taxon>
        <taxon>Araneoidea</taxon>
        <taxon>Araneidae</taxon>
        <taxon>Caerostris</taxon>
    </lineage>
</organism>
<evidence type="ECO:0000313" key="3">
    <source>
        <dbReference type="Proteomes" id="UP001054945"/>
    </source>
</evidence>